<keyword evidence="1" id="KW-0472">Membrane</keyword>
<feature type="transmembrane region" description="Helical" evidence="1">
    <location>
        <begin position="138"/>
        <end position="158"/>
    </location>
</feature>
<proteinExistence type="predicted"/>
<name>A0AAE8W033_9ACTN</name>
<dbReference type="AlphaFoldDB" id="A0AAE8W033"/>
<reference evidence="2 3" key="1">
    <citation type="submission" date="2019-03" db="EMBL/GenBank/DDBJ databases">
        <title>Comparative genomic analyses of the sweetpotato soil rot pathogen, Streptomyces ipomoeae.</title>
        <authorList>
            <person name="Ruschel Soares N."/>
            <person name="Badger J.H."/>
            <person name="Huguet-Tapia J.C."/>
            <person name="Clark C.A."/>
            <person name="Pettis G.S."/>
        </authorList>
    </citation>
    <scope>NUCLEOTIDE SEQUENCE [LARGE SCALE GENOMIC DNA]</scope>
    <source>
        <strain evidence="2 3">88-35</strain>
    </source>
</reference>
<evidence type="ECO:0000313" key="2">
    <source>
        <dbReference type="EMBL" id="TQE25327.1"/>
    </source>
</evidence>
<accession>A0AAE8W033</accession>
<protein>
    <submittedName>
        <fullName evidence="2">Uncharacterized protein</fullName>
    </submittedName>
</protein>
<evidence type="ECO:0000313" key="3">
    <source>
        <dbReference type="Proteomes" id="UP000318720"/>
    </source>
</evidence>
<organism evidence="2 3">
    <name type="scientific">Streptomyces ipomoeae</name>
    <dbReference type="NCBI Taxonomy" id="103232"/>
    <lineage>
        <taxon>Bacteria</taxon>
        <taxon>Bacillati</taxon>
        <taxon>Actinomycetota</taxon>
        <taxon>Actinomycetes</taxon>
        <taxon>Kitasatosporales</taxon>
        <taxon>Streptomycetaceae</taxon>
        <taxon>Streptomyces</taxon>
    </lineage>
</organism>
<dbReference type="RefSeq" id="WP_141584702.1">
    <property type="nucleotide sequence ID" value="NZ_JARAVA010000099.1"/>
</dbReference>
<keyword evidence="1" id="KW-0812">Transmembrane</keyword>
<evidence type="ECO:0000256" key="1">
    <source>
        <dbReference type="SAM" id="Phobius"/>
    </source>
</evidence>
<gene>
    <name evidence="2" type="ORF">Sipo8835_31855</name>
</gene>
<dbReference type="Proteomes" id="UP000318720">
    <property type="component" value="Unassembled WGS sequence"/>
</dbReference>
<sequence length="167" mass="18854">MGYKDEDEIKQELGIETWRHLSKDKMMKFVAMMPDMGTEVALKIVEQFPSFKDFAKDALDAITKAHESTLSANTQSQEHVYQALQEERGILKSELNRDDLNREDRMEILKQIQENSKRAFQNDSENKKFLSGALNKKLGFVFAVAALAVAFVGGRVAIEGKERPAGS</sequence>
<dbReference type="EMBL" id="SPAZ01000248">
    <property type="protein sequence ID" value="TQE25327.1"/>
    <property type="molecule type" value="Genomic_DNA"/>
</dbReference>
<keyword evidence="1" id="KW-1133">Transmembrane helix</keyword>
<comment type="caution">
    <text evidence="2">The sequence shown here is derived from an EMBL/GenBank/DDBJ whole genome shotgun (WGS) entry which is preliminary data.</text>
</comment>